<organism evidence="1">
    <name type="scientific">marine sediment metagenome</name>
    <dbReference type="NCBI Taxonomy" id="412755"/>
    <lineage>
        <taxon>unclassified sequences</taxon>
        <taxon>metagenomes</taxon>
        <taxon>ecological metagenomes</taxon>
    </lineage>
</organism>
<sequence>MKILNDVIDNYDLESKAANTIFQHKEKIINDFLDNLIYKKVDTGFNKWKSEELNSVDDWSTNQVRTSRYSTIGNDKD</sequence>
<feature type="non-terminal residue" evidence="1">
    <location>
        <position position="77"/>
    </location>
</feature>
<protein>
    <submittedName>
        <fullName evidence="1">Uncharacterized protein</fullName>
    </submittedName>
</protein>
<evidence type="ECO:0000313" key="1">
    <source>
        <dbReference type="EMBL" id="KKK50486.1"/>
    </source>
</evidence>
<reference evidence="1" key="1">
    <citation type="journal article" date="2015" name="Nature">
        <title>Complex archaea that bridge the gap between prokaryotes and eukaryotes.</title>
        <authorList>
            <person name="Spang A."/>
            <person name="Saw J.H."/>
            <person name="Jorgensen S.L."/>
            <person name="Zaremba-Niedzwiedzka K."/>
            <person name="Martijn J."/>
            <person name="Lind A.E."/>
            <person name="van Eijk R."/>
            <person name="Schleper C."/>
            <person name="Guy L."/>
            <person name="Ettema T.J."/>
        </authorList>
    </citation>
    <scope>NUCLEOTIDE SEQUENCE</scope>
</reference>
<dbReference type="EMBL" id="LAZR01068000">
    <property type="protein sequence ID" value="KKK50486.1"/>
    <property type="molecule type" value="Genomic_DNA"/>
</dbReference>
<dbReference type="AlphaFoldDB" id="A0A0F8YR37"/>
<name>A0A0F8YR37_9ZZZZ</name>
<gene>
    <name evidence="1" type="ORF">LCGC14_3124530</name>
</gene>
<proteinExistence type="predicted"/>
<accession>A0A0F8YR37</accession>
<comment type="caution">
    <text evidence="1">The sequence shown here is derived from an EMBL/GenBank/DDBJ whole genome shotgun (WGS) entry which is preliminary data.</text>
</comment>